<dbReference type="PROSITE" id="PS50297">
    <property type="entry name" value="ANK_REP_REGION"/>
    <property type="match status" value="1"/>
</dbReference>
<evidence type="ECO:0000256" key="5">
    <source>
        <dbReference type="ARBA" id="ARBA00022568"/>
    </source>
</evidence>
<evidence type="ECO:0000256" key="13">
    <source>
        <dbReference type="ARBA" id="ARBA00023303"/>
    </source>
</evidence>
<evidence type="ECO:0000256" key="11">
    <source>
        <dbReference type="ARBA" id="ARBA00023043"/>
    </source>
</evidence>
<keyword evidence="17" id="KW-1185">Reference proteome</keyword>
<keyword evidence="3" id="KW-1003">Cell membrane</keyword>
<keyword evidence="2" id="KW-0813">Transport</keyword>
<evidence type="ECO:0000256" key="8">
    <source>
        <dbReference type="ARBA" id="ARBA00022737"/>
    </source>
</evidence>
<keyword evidence="13" id="KW-0407">Ion channel</keyword>
<keyword evidence="9" id="KW-0106">Calcium</keyword>
<keyword evidence="7" id="KW-0479">Metal-binding</keyword>
<dbReference type="GO" id="GO:0005516">
    <property type="term" value="F:calmodulin binding"/>
    <property type="evidence" value="ECO:0007669"/>
    <property type="project" value="UniProtKB-KW"/>
</dbReference>
<keyword evidence="6" id="KW-0107">Calcium channel</keyword>
<dbReference type="GO" id="GO:0005886">
    <property type="term" value="C:plasma membrane"/>
    <property type="evidence" value="ECO:0007669"/>
    <property type="project" value="UniProtKB-SubCell"/>
</dbReference>
<name>A0A8T2IKK2_9PIPI</name>
<protein>
    <submittedName>
        <fullName evidence="16">Uncharacterized protein</fullName>
    </submittedName>
</protein>
<feature type="repeat" description="ANK" evidence="14">
    <location>
        <begin position="32"/>
        <end position="64"/>
    </location>
</feature>
<dbReference type="SUPFAM" id="SSF48403">
    <property type="entry name" value="Ankyrin repeat"/>
    <property type="match status" value="1"/>
</dbReference>
<evidence type="ECO:0000256" key="2">
    <source>
        <dbReference type="ARBA" id="ARBA00022448"/>
    </source>
</evidence>
<keyword evidence="12" id="KW-0406">Ion transport</keyword>
<evidence type="ECO:0000256" key="15">
    <source>
        <dbReference type="SAM" id="Phobius"/>
    </source>
</evidence>
<evidence type="ECO:0000313" key="16">
    <source>
        <dbReference type="EMBL" id="KAG8431590.1"/>
    </source>
</evidence>
<dbReference type="SMART" id="SM00248">
    <property type="entry name" value="ANK"/>
    <property type="match status" value="3"/>
</dbReference>
<dbReference type="AlphaFoldDB" id="A0A8T2IKK2"/>
<feature type="transmembrane region" description="Helical" evidence="15">
    <location>
        <begin position="197"/>
        <end position="217"/>
    </location>
</feature>
<dbReference type="PRINTS" id="PR01765">
    <property type="entry name" value="ECACCHANNEL"/>
</dbReference>
<dbReference type="PANTHER" id="PTHR10582">
    <property type="entry name" value="TRANSIENT RECEPTOR POTENTIAL ION CHANNEL PROTEIN"/>
    <property type="match status" value="1"/>
</dbReference>
<dbReference type="PANTHER" id="PTHR10582:SF36">
    <property type="entry name" value="CALCIUM TRANSPORTER 1"/>
    <property type="match status" value="1"/>
</dbReference>
<evidence type="ECO:0000256" key="3">
    <source>
        <dbReference type="ARBA" id="ARBA00022475"/>
    </source>
</evidence>
<keyword evidence="11 14" id="KW-0040">ANK repeat</keyword>
<evidence type="ECO:0000256" key="7">
    <source>
        <dbReference type="ARBA" id="ARBA00022723"/>
    </source>
</evidence>
<dbReference type="GO" id="GO:0046872">
    <property type="term" value="F:metal ion binding"/>
    <property type="evidence" value="ECO:0007669"/>
    <property type="project" value="UniProtKB-KW"/>
</dbReference>
<keyword evidence="15" id="KW-0812">Transmembrane</keyword>
<dbReference type="InterPro" id="IPR008344">
    <property type="entry name" value="TRPV5/TRPV6"/>
</dbReference>
<comment type="caution">
    <text evidence="16">The sequence shown here is derived from an EMBL/GenBank/DDBJ whole genome shotgun (WGS) entry which is preliminary data.</text>
</comment>
<dbReference type="InterPro" id="IPR036770">
    <property type="entry name" value="Ankyrin_rpt-contain_sf"/>
</dbReference>
<keyword evidence="5" id="KW-0109">Calcium transport</keyword>
<keyword evidence="8" id="KW-0677">Repeat</keyword>
<dbReference type="PROSITE" id="PS50088">
    <property type="entry name" value="ANK_REPEAT"/>
    <property type="match status" value="1"/>
</dbReference>
<keyword evidence="15" id="KW-0472">Membrane</keyword>
<dbReference type="InterPro" id="IPR002110">
    <property type="entry name" value="Ankyrin_rpt"/>
</dbReference>
<dbReference type="Proteomes" id="UP000812440">
    <property type="component" value="Unassembled WGS sequence"/>
</dbReference>
<dbReference type="InterPro" id="IPR024862">
    <property type="entry name" value="TRPV"/>
</dbReference>
<evidence type="ECO:0000313" key="17">
    <source>
        <dbReference type="Proteomes" id="UP000812440"/>
    </source>
</evidence>
<dbReference type="Gene3D" id="1.25.40.20">
    <property type="entry name" value="Ankyrin repeat-containing domain"/>
    <property type="match status" value="1"/>
</dbReference>
<keyword evidence="15" id="KW-1133">Transmembrane helix</keyword>
<evidence type="ECO:0000256" key="6">
    <source>
        <dbReference type="ARBA" id="ARBA00022673"/>
    </source>
</evidence>
<dbReference type="GO" id="GO:0098703">
    <property type="term" value="P:calcium ion import across plasma membrane"/>
    <property type="evidence" value="ECO:0007669"/>
    <property type="project" value="TreeGrafter"/>
</dbReference>
<evidence type="ECO:0000256" key="12">
    <source>
        <dbReference type="ARBA" id="ARBA00023065"/>
    </source>
</evidence>
<sequence length="243" mass="27165">MVKLLIQKGADVSSPRATGSFFTLKEERLFYFGEHILSFAVCVGNTDIVNLLVESGADIHCQDCWGNTILHILVLQPNRTLACQMFDLLVSLKCAQSSPKLDQIPNHQGLTPLKLCAAEGNVPMFQHLIQKAVRKVSLIGPVSYSLYDLTEIDSWGSPCSVLHLLVSSSKSEARRILDLSPVKELVNEKWQSFGRPYFLILAALYVTYMICMSLCCANRPLRKLSRNLTSTRDFTILEAVPFQ</sequence>
<dbReference type="OrthoDB" id="533508at2759"/>
<comment type="subcellular location">
    <subcellularLocation>
        <location evidence="1">Cell membrane</location>
        <topology evidence="1">Multi-pass membrane protein</topology>
    </subcellularLocation>
</comment>
<dbReference type="EMBL" id="JAACNH010000127">
    <property type="protein sequence ID" value="KAG8431590.1"/>
    <property type="molecule type" value="Genomic_DNA"/>
</dbReference>
<gene>
    <name evidence="16" type="ORF">GDO86_018062</name>
</gene>
<evidence type="ECO:0000256" key="14">
    <source>
        <dbReference type="PROSITE-ProRule" id="PRU00023"/>
    </source>
</evidence>
<dbReference type="GO" id="GO:0005262">
    <property type="term" value="F:calcium channel activity"/>
    <property type="evidence" value="ECO:0007669"/>
    <property type="project" value="UniProtKB-KW"/>
</dbReference>
<accession>A0A8T2IKK2</accession>
<keyword evidence="4" id="KW-0597">Phosphoprotein</keyword>
<dbReference type="Pfam" id="PF12796">
    <property type="entry name" value="Ank_2"/>
    <property type="match status" value="1"/>
</dbReference>
<evidence type="ECO:0000256" key="10">
    <source>
        <dbReference type="ARBA" id="ARBA00022860"/>
    </source>
</evidence>
<organism evidence="16 17">
    <name type="scientific">Hymenochirus boettgeri</name>
    <name type="common">Congo dwarf clawed frog</name>
    <dbReference type="NCBI Taxonomy" id="247094"/>
    <lineage>
        <taxon>Eukaryota</taxon>
        <taxon>Metazoa</taxon>
        <taxon>Chordata</taxon>
        <taxon>Craniata</taxon>
        <taxon>Vertebrata</taxon>
        <taxon>Euteleostomi</taxon>
        <taxon>Amphibia</taxon>
        <taxon>Batrachia</taxon>
        <taxon>Anura</taxon>
        <taxon>Pipoidea</taxon>
        <taxon>Pipidae</taxon>
        <taxon>Pipinae</taxon>
        <taxon>Hymenochirus</taxon>
    </lineage>
</organism>
<reference evidence="16" key="1">
    <citation type="thesis" date="2020" institute="ProQuest LLC" country="789 East Eisenhower Parkway, Ann Arbor, MI, USA">
        <title>Comparative Genomics and Chromosome Evolution.</title>
        <authorList>
            <person name="Mudd A.B."/>
        </authorList>
    </citation>
    <scope>NUCLEOTIDE SEQUENCE</scope>
    <source>
        <strain evidence="16">Female2</strain>
        <tissue evidence="16">Blood</tissue>
    </source>
</reference>
<evidence type="ECO:0000256" key="9">
    <source>
        <dbReference type="ARBA" id="ARBA00022837"/>
    </source>
</evidence>
<proteinExistence type="predicted"/>
<evidence type="ECO:0000256" key="4">
    <source>
        <dbReference type="ARBA" id="ARBA00022553"/>
    </source>
</evidence>
<evidence type="ECO:0000256" key="1">
    <source>
        <dbReference type="ARBA" id="ARBA00004651"/>
    </source>
</evidence>
<keyword evidence="10" id="KW-0112">Calmodulin-binding</keyword>